<feature type="compositionally biased region" description="Pro residues" evidence="1">
    <location>
        <begin position="381"/>
        <end position="400"/>
    </location>
</feature>
<dbReference type="CDD" id="cd00761">
    <property type="entry name" value="Glyco_tranf_GTA_type"/>
    <property type="match status" value="1"/>
</dbReference>
<evidence type="ECO:0000256" key="1">
    <source>
        <dbReference type="SAM" id="MobiDB-lite"/>
    </source>
</evidence>
<feature type="region of interest" description="Disordered" evidence="1">
    <location>
        <begin position="370"/>
        <end position="406"/>
    </location>
</feature>
<dbReference type="InterPro" id="IPR031042">
    <property type="entry name" value="Glyco_TIGR04440"/>
</dbReference>
<accession>A0ABV7KXZ5</accession>
<reference evidence="3" key="1">
    <citation type="journal article" date="2019" name="Int. J. Syst. Evol. Microbiol.">
        <title>The Global Catalogue of Microorganisms (GCM) 10K type strain sequencing project: providing services to taxonomists for standard genome sequencing and annotation.</title>
        <authorList>
            <consortium name="The Broad Institute Genomics Platform"/>
            <consortium name="The Broad Institute Genome Sequencing Center for Infectious Disease"/>
            <person name="Wu L."/>
            <person name="Ma J."/>
        </authorList>
    </citation>
    <scope>NUCLEOTIDE SEQUENCE [LARGE SCALE GENOMIC DNA]</scope>
    <source>
        <strain evidence="3">KCTC 42964</strain>
    </source>
</reference>
<name>A0ABV7KXZ5_9PROT</name>
<gene>
    <name evidence="2" type="ORF">ACFOGJ_08145</name>
</gene>
<dbReference type="Proteomes" id="UP001595528">
    <property type="component" value="Unassembled WGS sequence"/>
</dbReference>
<evidence type="ECO:0000313" key="3">
    <source>
        <dbReference type="Proteomes" id="UP001595528"/>
    </source>
</evidence>
<evidence type="ECO:0000313" key="2">
    <source>
        <dbReference type="EMBL" id="MFC3227195.1"/>
    </source>
</evidence>
<dbReference type="SUPFAM" id="SSF53448">
    <property type="entry name" value="Nucleotide-diphospho-sugar transferases"/>
    <property type="match status" value="1"/>
</dbReference>
<sequence length="467" mass="51662">MTGPVGDRLPALFTLVVPTYNRPHELTALMNYLARLRVRFPILVLDSGSEESRRTTRNLVGHLGLSATVLEYDSSAKPFDKFRYGSFRVTTPYAAICADDDLILVDGLVACLEALEADPQAAVAHGYYFAFTDRTRGEGLMDLEHIVYDSRSIESPDPIARVRDLFRDYQALTYGIYRTHVLRDVLNATSPFRHVLTQELLSGALSVVHGKMLRVPVFSNGRAINASHPYTRWHPFLWLMEDPESLAKEYAWFRQVLVSALTDRPDYARDAADTGRLLDLIATFYLYRHTPPETFDLILDRAFGDQPMDRLWQDLAMQLPMINSAENVEPLFLPPQPAPPPPVPARTTGERIGRKLGRLIDKVMRLQAAAPPPAQTAEALPLPPMPAPDPATAPEVPPQDLPGGTRTYRIFPALQHHPASARFAVTPEVLAALTGALDAYRPWDDAVEALAPEPQPAAGDGSAHGPG</sequence>
<protein>
    <submittedName>
        <fullName evidence="2">TIGR00180 family glycosyltransferase</fullName>
    </submittedName>
</protein>
<comment type="caution">
    <text evidence="2">The sequence shown here is derived from an EMBL/GenBank/DDBJ whole genome shotgun (WGS) entry which is preliminary data.</text>
</comment>
<dbReference type="EMBL" id="JBHRTR010000020">
    <property type="protein sequence ID" value="MFC3227195.1"/>
    <property type="molecule type" value="Genomic_DNA"/>
</dbReference>
<organism evidence="2 3">
    <name type="scientific">Marinibaculum pumilum</name>
    <dbReference type="NCBI Taxonomy" id="1766165"/>
    <lineage>
        <taxon>Bacteria</taxon>
        <taxon>Pseudomonadati</taxon>
        <taxon>Pseudomonadota</taxon>
        <taxon>Alphaproteobacteria</taxon>
        <taxon>Rhodospirillales</taxon>
        <taxon>Rhodospirillaceae</taxon>
        <taxon>Marinibaculum</taxon>
    </lineage>
</organism>
<keyword evidence="3" id="KW-1185">Reference proteome</keyword>
<dbReference type="Gene3D" id="3.90.550.10">
    <property type="entry name" value="Spore Coat Polysaccharide Biosynthesis Protein SpsA, Chain A"/>
    <property type="match status" value="1"/>
</dbReference>
<dbReference type="RefSeq" id="WP_379899356.1">
    <property type="nucleotide sequence ID" value="NZ_JBHRTR010000020.1"/>
</dbReference>
<dbReference type="NCBIfam" id="TIGR04440">
    <property type="entry name" value="glyco_TIGR04440"/>
    <property type="match status" value="1"/>
</dbReference>
<proteinExistence type="predicted"/>
<dbReference type="InterPro" id="IPR029044">
    <property type="entry name" value="Nucleotide-diphossugar_trans"/>
</dbReference>